<dbReference type="FunFam" id="1.10.340.70:FF:000003">
    <property type="entry name" value="Protein CBG25708"/>
    <property type="match status" value="1"/>
</dbReference>
<evidence type="ECO:0000256" key="3">
    <source>
        <dbReference type="ARBA" id="ARBA00022695"/>
    </source>
</evidence>
<feature type="compositionally biased region" description="Polar residues" evidence="9">
    <location>
        <begin position="276"/>
        <end position="296"/>
    </location>
</feature>
<keyword evidence="3" id="KW-0548">Nucleotidyltransferase</keyword>
<dbReference type="GO" id="GO:0003676">
    <property type="term" value="F:nucleic acid binding"/>
    <property type="evidence" value="ECO:0007669"/>
    <property type="project" value="InterPro"/>
</dbReference>
<evidence type="ECO:0000259" key="10">
    <source>
        <dbReference type="PROSITE" id="PS50878"/>
    </source>
</evidence>
<dbReference type="SUPFAM" id="SSF53098">
    <property type="entry name" value="Ribonuclease H-like"/>
    <property type="match status" value="1"/>
</dbReference>
<feature type="compositionally biased region" description="Polar residues" evidence="9">
    <location>
        <begin position="1383"/>
        <end position="1398"/>
    </location>
</feature>
<dbReference type="GO" id="GO:0042575">
    <property type="term" value="C:DNA polymerase complex"/>
    <property type="evidence" value="ECO:0007669"/>
    <property type="project" value="UniProtKB-ARBA"/>
</dbReference>
<dbReference type="InterPro" id="IPR041577">
    <property type="entry name" value="RT_RNaseH_2"/>
</dbReference>
<organism evidence="12 13">
    <name type="scientific">Trichuris muris</name>
    <name type="common">Mouse whipworm</name>
    <dbReference type="NCBI Taxonomy" id="70415"/>
    <lineage>
        <taxon>Eukaryota</taxon>
        <taxon>Metazoa</taxon>
        <taxon>Ecdysozoa</taxon>
        <taxon>Nematoda</taxon>
        <taxon>Enoplea</taxon>
        <taxon>Dorylaimia</taxon>
        <taxon>Trichinellida</taxon>
        <taxon>Trichuridae</taxon>
        <taxon>Trichuris</taxon>
    </lineage>
</organism>
<dbReference type="GO" id="GO:0015074">
    <property type="term" value="P:DNA integration"/>
    <property type="evidence" value="ECO:0007669"/>
    <property type="project" value="InterPro"/>
</dbReference>
<dbReference type="EC" id="2.7.7.49" evidence="1"/>
<keyword evidence="4" id="KW-0540">Nuclease</keyword>
<dbReference type="InterPro" id="IPR041588">
    <property type="entry name" value="Integrase_H2C2"/>
</dbReference>
<evidence type="ECO:0000256" key="6">
    <source>
        <dbReference type="ARBA" id="ARBA00022918"/>
    </source>
</evidence>
<evidence type="ECO:0000256" key="9">
    <source>
        <dbReference type="SAM" id="MobiDB-lite"/>
    </source>
</evidence>
<keyword evidence="2" id="KW-0808">Transferase</keyword>
<sequence length="1432" mass="160826">MSRNSVDVQALLQQQQQQFQALTQQQQQQFQALLQEQQQQQQQQMQALLEAFGKLVPSGTQAHQPSLDSLSASITEFVYEPADGLTFDAWFAQFQDVFAIDCAALDDKAKVRFLLRKLNTLVHDKYRNFILPKKPRDFDFDQTVACLRQLFGSQASLFNMRYNCLKLVKRDADDFVTYAGVINRACEQFQFGTLTQDQFKCLIFICGLQSAQDTELRLRLLDKLESDPQLNLQKLTEECNWFIRVRQDSRLVESKPHSSEFPVSIGAVAVDTQKRTNGQKCISQQKRPQPAPTASTDAKRPSSPCWLCGAVHFVRNCPFRKHTCAECGKKGHKDGYCSCSSGRHVKQQRPTARRKPKKQYRANGVYAIIGDDICRYRKYAVVTANGHPINFRVDTGSDLTLLSSKTWRSIGHPSLCPPSVDARDVAGNQVKLLGKLVCTFGFNGSAVQATCFITENDAIDLLGVELIEKLGMYKSPMDAAHGLVEGPTDPDKPYLKSVVGSHKPADSHQPAATDVLQRYPRIYGNRLGLCTQTKASLSLKPGARPVFRPKRPVPYAALSAVEKELDRLEQNGVISRVNHSHWAAPIVAVKKKDGSFRICADFSTGLNDALEPHQYPLPRPDDIFTVLNGGAIFTRIDFADAYLQVEVDEQSKELLTINTHRGLYRYNRLPFGVKSAPGIFQQIMDTMLAGLKGAVAYLDDVIIVGKDNNEHQRNLEAVLKRIDEFGFCIRPEKCSFGMARIKYLGFIFDRYGRRPDPAKIEAIKSMPIPTDVANLRSFLGMLNYYGSFVKEMRELRAPLDALLKKDQPFVWSRECQAAFDKAKQVLNSNLLLTHYDPSMEIIVAADASEKGLGAVIMHRFPDGSEKAIAHASRALTSAERKYSQIEKEALSLIFAVKKFHCMIYGRKFTLLTDHQPLLSIFGCKKGIPVHSANRLQRWAIILLAYDFSIRYRSSTHFGCADSLSRLLSNRQPSNEDAVIASVDADVQRVFIDAVSALPMTAETIRAETSKDPLLKEIMSFMQRGWPQEKAGQIQQFFNRRDSLSVSGGCLLSGERVVIPTSLQHQVLRQLHRGHPGIVRMKALARSHAYWPGIDSEIEDLVKRCHRCSAAAKLPVKTTLAPWPVPLRPWSRVHADFAGPYEGRNFLIVIDALTKWPEVLLTNSTTATATVALLTDLFARFGFPETLVTDNGSQFRASHFEDFCRKNGIVHVCSPPHHPQSNGQVERFVDTFKRTMEKLKGDATLPENLATFLLRYRTSPNPSIEGQQSPAELMFGRNLRTDLSLLHPVPARAAPGPGRMSENFNRHHGARRRTFTPGSAAYTLNKEGQKPRWVEATIIRRKGRVVYDVRVGDEIWTRHANQLRRRPDETVTQAALPTPMVNFGPSSPQGSSTMENADQSSSTAIPRSPRPARARRPTRRLEPDPRLPSYEWA</sequence>
<dbReference type="Gene3D" id="2.40.70.10">
    <property type="entry name" value="Acid Proteases"/>
    <property type="match status" value="1"/>
</dbReference>
<evidence type="ECO:0000256" key="5">
    <source>
        <dbReference type="ARBA" id="ARBA00022759"/>
    </source>
</evidence>
<keyword evidence="7" id="KW-0511">Multifunctional enzyme</keyword>
<evidence type="ECO:0000313" key="13">
    <source>
        <dbReference type="WBParaSite" id="TMUE_3000013844.1"/>
    </source>
</evidence>
<dbReference type="Gene3D" id="3.30.70.270">
    <property type="match status" value="2"/>
</dbReference>
<reference evidence="13" key="1">
    <citation type="submission" date="2019-12" db="UniProtKB">
        <authorList>
            <consortium name="WormBaseParasite"/>
        </authorList>
    </citation>
    <scope>IDENTIFICATION</scope>
</reference>
<dbReference type="Gene3D" id="1.10.340.70">
    <property type="match status" value="1"/>
</dbReference>
<dbReference type="Gene3D" id="3.10.10.10">
    <property type="entry name" value="HIV Type 1 Reverse Transcriptase, subunit A, domain 1"/>
    <property type="match status" value="1"/>
</dbReference>
<dbReference type="InterPro" id="IPR043502">
    <property type="entry name" value="DNA/RNA_pol_sf"/>
</dbReference>
<dbReference type="InterPro" id="IPR000477">
    <property type="entry name" value="RT_dom"/>
</dbReference>
<keyword evidence="5" id="KW-0255">Endonuclease</keyword>
<proteinExistence type="predicted"/>
<protein>
    <recommendedName>
        <fullName evidence="1">RNA-directed DNA polymerase</fullName>
        <ecNumber evidence="1">2.7.7.49</ecNumber>
    </recommendedName>
</protein>
<dbReference type="GO" id="GO:0003964">
    <property type="term" value="F:RNA-directed DNA polymerase activity"/>
    <property type="evidence" value="ECO:0007669"/>
    <property type="project" value="UniProtKB-KW"/>
</dbReference>
<dbReference type="FunFam" id="3.30.420.10:FF:000063">
    <property type="entry name" value="Retrovirus-related Pol polyprotein from transposon 297-like Protein"/>
    <property type="match status" value="1"/>
</dbReference>
<evidence type="ECO:0000256" key="7">
    <source>
        <dbReference type="ARBA" id="ARBA00023268"/>
    </source>
</evidence>
<feature type="domain" description="Reverse transcriptase" evidence="10">
    <location>
        <begin position="570"/>
        <end position="748"/>
    </location>
</feature>
<dbReference type="FunFam" id="3.10.20.370:FF:000001">
    <property type="entry name" value="Retrovirus-related Pol polyprotein from transposon 17.6-like protein"/>
    <property type="match status" value="1"/>
</dbReference>
<feature type="domain" description="Integrase catalytic" evidence="11">
    <location>
        <begin position="1124"/>
        <end position="1277"/>
    </location>
</feature>
<dbReference type="InterPro" id="IPR036397">
    <property type="entry name" value="RNaseH_sf"/>
</dbReference>
<evidence type="ECO:0000259" key="11">
    <source>
        <dbReference type="PROSITE" id="PS50994"/>
    </source>
</evidence>
<dbReference type="GO" id="GO:0004519">
    <property type="term" value="F:endonuclease activity"/>
    <property type="evidence" value="ECO:0007669"/>
    <property type="project" value="UniProtKB-KW"/>
</dbReference>
<evidence type="ECO:0000256" key="8">
    <source>
        <dbReference type="SAM" id="Coils"/>
    </source>
</evidence>
<evidence type="ECO:0000313" key="12">
    <source>
        <dbReference type="Proteomes" id="UP000046395"/>
    </source>
</evidence>
<dbReference type="Proteomes" id="UP000046395">
    <property type="component" value="Unassembled WGS sequence"/>
</dbReference>
<feature type="region of interest" description="Disordered" evidence="9">
    <location>
        <begin position="1362"/>
        <end position="1432"/>
    </location>
</feature>
<feature type="coiled-coil region" evidence="8">
    <location>
        <begin position="23"/>
        <end position="51"/>
    </location>
</feature>
<dbReference type="Pfam" id="PF17921">
    <property type="entry name" value="Integrase_H2C2"/>
    <property type="match status" value="1"/>
</dbReference>
<dbReference type="CDD" id="cd09274">
    <property type="entry name" value="RNase_HI_RT_Ty3"/>
    <property type="match status" value="1"/>
</dbReference>
<evidence type="ECO:0000256" key="2">
    <source>
        <dbReference type="ARBA" id="ARBA00022679"/>
    </source>
</evidence>
<accession>A0A5S6R3F0</accession>
<dbReference type="CDD" id="cd01647">
    <property type="entry name" value="RT_LTR"/>
    <property type="match status" value="1"/>
</dbReference>
<dbReference type="WBParaSite" id="TMUE_3000013844.1">
    <property type="protein sequence ID" value="TMUE_3000013844.1"/>
    <property type="gene ID" value="WBGene00302048"/>
</dbReference>
<dbReference type="InterPro" id="IPR001584">
    <property type="entry name" value="Integrase_cat-core"/>
</dbReference>
<keyword evidence="12" id="KW-1185">Reference proteome</keyword>
<dbReference type="InterPro" id="IPR021109">
    <property type="entry name" value="Peptidase_aspartic_dom_sf"/>
</dbReference>
<dbReference type="PROSITE" id="PS50878">
    <property type="entry name" value="RT_POL"/>
    <property type="match status" value="1"/>
</dbReference>
<dbReference type="FunFam" id="3.30.70.270:FF:000020">
    <property type="entry name" value="Transposon Tf2-6 polyprotein-like Protein"/>
    <property type="match status" value="1"/>
</dbReference>
<keyword evidence="6" id="KW-0695">RNA-directed DNA polymerase</keyword>
<dbReference type="STRING" id="70415.A0A5S6R3F0"/>
<dbReference type="SUPFAM" id="SSF56672">
    <property type="entry name" value="DNA/RNA polymerases"/>
    <property type="match status" value="1"/>
</dbReference>
<dbReference type="InterPro" id="IPR043128">
    <property type="entry name" value="Rev_trsase/Diguanyl_cyclase"/>
</dbReference>
<feature type="region of interest" description="Disordered" evidence="9">
    <location>
        <begin position="276"/>
        <end position="302"/>
    </location>
</feature>
<dbReference type="Pfam" id="PF00078">
    <property type="entry name" value="RVT_1"/>
    <property type="match status" value="1"/>
</dbReference>
<dbReference type="PANTHER" id="PTHR37984">
    <property type="entry name" value="PROTEIN CBG26694"/>
    <property type="match status" value="1"/>
</dbReference>
<dbReference type="PROSITE" id="PS50994">
    <property type="entry name" value="INTEGRASE"/>
    <property type="match status" value="1"/>
</dbReference>
<dbReference type="Pfam" id="PF23309">
    <property type="entry name" value="DUF7083"/>
    <property type="match status" value="1"/>
</dbReference>
<dbReference type="Pfam" id="PF17919">
    <property type="entry name" value="RT_RNaseH_2"/>
    <property type="match status" value="1"/>
</dbReference>
<dbReference type="InterPro" id="IPR012337">
    <property type="entry name" value="RNaseH-like_sf"/>
</dbReference>
<dbReference type="Pfam" id="PF00665">
    <property type="entry name" value="rve"/>
    <property type="match status" value="1"/>
</dbReference>
<dbReference type="SUPFAM" id="SSF50630">
    <property type="entry name" value="Acid proteases"/>
    <property type="match status" value="1"/>
</dbReference>
<dbReference type="InterPro" id="IPR055510">
    <property type="entry name" value="DUF7083"/>
</dbReference>
<name>A0A5S6R3F0_TRIMR</name>
<dbReference type="PANTHER" id="PTHR37984:SF5">
    <property type="entry name" value="PROTEIN NYNRIN-LIKE"/>
    <property type="match status" value="1"/>
</dbReference>
<dbReference type="SUPFAM" id="SSF81995">
    <property type="entry name" value="beta-sandwich domain of Sec23/24"/>
    <property type="match status" value="1"/>
</dbReference>
<keyword evidence="8" id="KW-0175">Coiled coil</keyword>
<dbReference type="Gene3D" id="3.30.420.10">
    <property type="entry name" value="Ribonuclease H-like superfamily/Ribonuclease H"/>
    <property type="match status" value="1"/>
</dbReference>
<keyword evidence="5" id="KW-0378">Hydrolase</keyword>
<dbReference type="InterPro" id="IPR050951">
    <property type="entry name" value="Retrovirus_Pol_polyprotein"/>
</dbReference>
<evidence type="ECO:0000256" key="1">
    <source>
        <dbReference type="ARBA" id="ARBA00012493"/>
    </source>
</evidence>
<evidence type="ECO:0000256" key="4">
    <source>
        <dbReference type="ARBA" id="ARBA00022722"/>
    </source>
</evidence>